<dbReference type="AlphaFoldDB" id="A0A1G6KM00"/>
<dbReference type="PANTHER" id="PTHR32251:SF17">
    <property type="entry name" value="STEROID 5-ALPHA REDUCTASE C-TERMINAL DOMAIN-CONTAINING PROTEIN"/>
    <property type="match status" value="1"/>
</dbReference>
<feature type="transmembrane region" description="Helical" evidence="1">
    <location>
        <begin position="85"/>
        <end position="104"/>
    </location>
</feature>
<evidence type="ECO:0000313" key="3">
    <source>
        <dbReference type="Proteomes" id="UP000199387"/>
    </source>
</evidence>
<keyword evidence="1" id="KW-0472">Membrane</keyword>
<gene>
    <name evidence="2" type="ORF">SAMN04488112_10644</name>
</gene>
<keyword evidence="1" id="KW-1133">Transmembrane helix</keyword>
<name>A0A1G6KM00_9BACL</name>
<organism evidence="2 3">
    <name type="scientific">Melghirimyces thermohalophilus</name>
    <dbReference type="NCBI Taxonomy" id="1236220"/>
    <lineage>
        <taxon>Bacteria</taxon>
        <taxon>Bacillati</taxon>
        <taxon>Bacillota</taxon>
        <taxon>Bacilli</taxon>
        <taxon>Bacillales</taxon>
        <taxon>Thermoactinomycetaceae</taxon>
        <taxon>Melghirimyces</taxon>
    </lineage>
</organism>
<keyword evidence="1" id="KW-0812">Transmembrane</keyword>
<feature type="transmembrane region" description="Helical" evidence="1">
    <location>
        <begin position="110"/>
        <end position="131"/>
    </location>
</feature>
<dbReference type="RefSeq" id="WP_091567514.1">
    <property type="nucleotide sequence ID" value="NZ_FMZA01000006.1"/>
</dbReference>
<dbReference type="PROSITE" id="PS50244">
    <property type="entry name" value="S5A_REDUCTASE"/>
    <property type="match status" value="1"/>
</dbReference>
<feature type="transmembrane region" description="Helical" evidence="1">
    <location>
        <begin position="180"/>
        <end position="197"/>
    </location>
</feature>
<dbReference type="GO" id="GO:0016020">
    <property type="term" value="C:membrane"/>
    <property type="evidence" value="ECO:0007669"/>
    <property type="project" value="TreeGrafter"/>
</dbReference>
<proteinExistence type="predicted"/>
<dbReference type="Proteomes" id="UP000199387">
    <property type="component" value="Unassembled WGS sequence"/>
</dbReference>
<dbReference type="Pfam" id="PF06966">
    <property type="entry name" value="DUF1295"/>
    <property type="match status" value="1"/>
</dbReference>
<dbReference type="EMBL" id="FMZA01000006">
    <property type="protein sequence ID" value="SDC31841.1"/>
    <property type="molecule type" value="Genomic_DNA"/>
</dbReference>
<dbReference type="PANTHER" id="PTHR32251">
    <property type="entry name" value="3-OXO-5-ALPHA-STEROID 4-DEHYDROGENASE"/>
    <property type="match status" value="1"/>
</dbReference>
<dbReference type="Gene3D" id="1.20.120.1630">
    <property type="match status" value="1"/>
</dbReference>
<protein>
    <submittedName>
        <fullName evidence="2">Uncharacterized protein</fullName>
    </submittedName>
</protein>
<evidence type="ECO:0000256" key="1">
    <source>
        <dbReference type="SAM" id="Phobius"/>
    </source>
</evidence>
<dbReference type="InterPro" id="IPR010721">
    <property type="entry name" value="UstE-like"/>
</dbReference>
<feature type="transmembrane region" description="Helical" evidence="1">
    <location>
        <begin position="12"/>
        <end position="35"/>
    </location>
</feature>
<feature type="transmembrane region" description="Helical" evidence="1">
    <location>
        <begin position="152"/>
        <end position="174"/>
    </location>
</feature>
<accession>A0A1G6KM00</accession>
<reference evidence="2 3" key="1">
    <citation type="submission" date="2016-10" db="EMBL/GenBank/DDBJ databases">
        <authorList>
            <person name="de Groot N.N."/>
        </authorList>
    </citation>
    <scope>NUCLEOTIDE SEQUENCE [LARGE SCALE GENOMIC DNA]</scope>
    <source>
        <strain evidence="2 3">DSM 45514</strain>
    </source>
</reference>
<feature type="transmembrane region" description="Helical" evidence="1">
    <location>
        <begin position="55"/>
        <end position="76"/>
    </location>
</feature>
<sequence length="228" mass="26403">MHGVYAKSTMAKWAWTILHSLAIFTVGWLLLGSGLAHLPAWLQPDAAAGNHLRRWLLFCCSLVLFIRMIITGFVFLRRKFGWDEAVVVAIWLWIIHLTFALLGGKESSPVGWVDGVALALFLLGSYLNTASEWQRHRFKKRPEHQGRLFTDGWFRYSMHINYFGDLVWATGFALLTHSPWAFLIPLIMLLGFQFYQIPILDRYLSQRYGEEFEVYAATTNKLFPSFKR</sequence>
<keyword evidence="3" id="KW-1185">Reference proteome</keyword>
<dbReference type="OrthoDB" id="9779233at2"/>
<evidence type="ECO:0000313" key="2">
    <source>
        <dbReference type="EMBL" id="SDC31841.1"/>
    </source>
</evidence>